<keyword evidence="1" id="KW-0732">Signal</keyword>
<feature type="signal peptide" evidence="1">
    <location>
        <begin position="1"/>
        <end position="17"/>
    </location>
</feature>
<dbReference type="InterPro" id="IPR051532">
    <property type="entry name" value="Ester_Hydrolysis_Enzymes"/>
</dbReference>
<evidence type="ECO:0000313" key="3">
    <source>
        <dbReference type="EMBL" id="VBB08723.1"/>
    </source>
</evidence>
<dbReference type="InterPro" id="IPR013783">
    <property type="entry name" value="Ig-like_fold"/>
</dbReference>
<dbReference type="EMBL" id="UPPP01000094">
    <property type="protein sequence ID" value="VBB08723.1"/>
    <property type="molecule type" value="Genomic_DNA"/>
</dbReference>
<dbReference type="Gene3D" id="3.40.50.1110">
    <property type="entry name" value="SGNH hydrolase"/>
    <property type="match status" value="1"/>
</dbReference>
<dbReference type="RefSeq" id="WP_122629584.1">
    <property type="nucleotide sequence ID" value="NZ_UPPP01000094.1"/>
</dbReference>
<gene>
    <name evidence="3" type="ORF">LUCI_4001</name>
</gene>
<dbReference type="AlphaFoldDB" id="A0A498RF57"/>
<dbReference type="Gene3D" id="2.60.40.10">
    <property type="entry name" value="Immunoglobulins"/>
    <property type="match status" value="2"/>
</dbReference>
<sequence>MKRSILAVFMLTMVLWAVENTNIAGLEQFKPDLTATVFANEYILHWSKLPYPAYYEVEVLRSPPASDHSPVPAQQRITSYHTWQNQLVINRNFPFHTYWRVSAQGLFLRPLGLYSDPIKLSEIAGGSSGEELSPIKPLPTSVFIHGKPVPDKPVLTWTSVPGAVYYEIEFLSSLPENPNDINPSRYQIASSREVFTNGYNADLSWYAGNKVYWRVRALDYDGNPIGVYSDASPVYIDHTLPQTLKPVITTVFNQHGTATPLYPVYSWIPVTGAVSYEVEVMDQPPENPNGTEPSRHRIWSKENVTGFDCYDEEPRLTSGIYYWRVRGFDAQGNAVGIFSDAGRFVVDLNKGNYAATLGDSITHGGGAISYSPANWEYDYQTYLAFPAVNLGRSGDTAEDMAKRFDRDVLPFKPRFLLILGGTNSLRGGVPAGEVIDELTLIRDKAFQHGIRPIFLTLPPINPAAIAKAFNEETAPDWREEFDTVNAFIRRQRYYIDLDPYFCDAARELPDRYAIDGLHLDIEGKKLMAQIINANWTRVTQ</sequence>
<feature type="domain" description="SGNH hydrolase-type esterase" evidence="2">
    <location>
        <begin position="357"/>
        <end position="525"/>
    </location>
</feature>
<protein>
    <recommendedName>
        <fullName evidence="2">SGNH hydrolase-type esterase domain-containing protein</fullName>
    </recommendedName>
</protein>
<accession>A0A498RF57</accession>
<dbReference type="InterPro" id="IPR036514">
    <property type="entry name" value="SGNH_hydro_sf"/>
</dbReference>
<feature type="chain" id="PRO_5039451887" description="SGNH hydrolase-type esterase domain-containing protein" evidence="1">
    <location>
        <begin position="18"/>
        <end position="540"/>
    </location>
</feature>
<dbReference type="SUPFAM" id="SSF52266">
    <property type="entry name" value="SGNH hydrolase"/>
    <property type="match status" value="1"/>
</dbReference>
<reference evidence="3 4" key="1">
    <citation type="submission" date="2018-06" db="EMBL/GenBank/DDBJ databases">
        <authorList>
            <person name="Strepis N."/>
        </authorList>
    </citation>
    <scope>NUCLEOTIDE SEQUENCE [LARGE SCALE GENOMIC DNA]</scope>
    <source>
        <strain evidence="3">LUCI</strain>
    </source>
</reference>
<evidence type="ECO:0000259" key="2">
    <source>
        <dbReference type="Pfam" id="PF13472"/>
    </source>
</evidence>
<organism evidence="3 4">
    <name type="scientific">Lucifera butyrica</name>
    <dbReference type="NCBI Taxonomy" id="1351585"/>
    <lineage>
        <taxon>Bacteria</taxon>
        <taxon>Bacillati</taxon>
        <taxon>Bacillota</taxon>
        <taxon>Negativicutes</taxon>
        <taxon>Veillonellales</taxon>
        <taxon>Veillonellaceae</taxon>
        <taxon>Lucifera</taxon>
    </lineage>
</organism>
<dbReference type="PANTHER" id="PTHR30383">
    <property type="entry name" value="THIOESTERASE 1/PROTEASE 1/LYSOPHOSPHOLIPASE L1"/>
    <property type="match status" value="1"/>
</dbReference>
<dbReference type="InterPro" id="IPR013830">
    <property type="entry name" value="SGNH_hydro"/>
</dbReference>
<dbReference type="Pfam" id="PF13472">
    <property type="entry name" value="Lipase_GDSL_2"/>
    <property type="match status" value="1"/>
</dbReference>
<proteinExistence type="predicted"/>
<keyword evidence="4" id="KW-1185">Reference proteome</keyword>
<evidence type="ECO:0000313" key="4">
    <source>
        <dbReference type="Proteomes" id="UP000277811"/>
    </source>
</evidence>
<evidence type="ECO:0000256" key="1">
    <source>
        <dbReference type="SAM" id="SignalP"/>
    </source>
</evidence>
<name>A0A498RF57_9FIRM</name>
<dbReference type="OrthoDB" id="1625474at2"/>
<dbReference type="Proteomes" id="UP000277811">
    <property type="component" value="Unassembled WGS sequence"/>
</dbReference>